<organism evidence="1">
    <name type="scientific">Solanum chacoense</name>
    <name type="common">Chaco potato</name>
    <dbReference type="NCBI Taxonomy" id="4108"/>
    <lineage>
        <taxon>Eukaryota</taxon>
        <taxon>Viridiplantae</taxon>
        <taxon>Streptophyta</taxon>
        <taxon>Embryophyta</taxon>
        <taxon>Tracheophyta</taxon>
        <taxon>Spermatophyta</taxon>
        <taxon>Magnoliopsida</taxon>
        <taxon>eudicotyledons</taxon>
        <taxon>Gunneridae</taxon>
        <taxon>Pentapetalae</taxon>
        <taxon>asterids</taxon>
        <taxon>lamiids</taxon>
        <taxon>Solanales</taxon>
        <taxon>Solanaceae</taxon>
        <taxon>Solanoideae</taxon>
        <taxon>Solaneae</taxon>
        <taxon>Solanum</taxon>
    </lineage>
</organism>
<reference evidence="1" key="1">
    <citation type="submission" date="2015-12" db="EMBL/GenBank/DDBJ databases">
        <title>Gene expression during late stages of embryo sac development: a critical building block for successful pollen-pistil interactions.</title>
        <authorList>
            <person name="Liu Y."/>
            <person name="Joly V."/>
            <person name="Sabar M."/>
            <person name="Matton D.P."/>
        </authorList>
    </citation>
    <scope>NUCLEOTIDE SEQUENCE</scope>
</reference>
<protein>
    <submittedName>
        <fullName evidence="1">Putative ovule protein</fullName>
    </submittedName>
</protein>
<dbReference type="AlphaFoldDB" id="A0A0V0GPW4"/>
<accession>A0A0V0GPW4</accession>
<name>A0A0V0GPW4_SOLCH</name>
<dbReference type="EMBL" id="GEDG01033375">
    <property type="protein sequence ID" value="JAP10289.1"/>
    <property type="molecule type" value="Transcribed_RNA"/>
</dbReference>
<evidence type="ECO:0000313" key="1">
    <source>
        <dbReference type="EMBL" id="JAP10289.1"/>
    </source>
</evidence>
<proteinExistence type="predicted"/>
<sequence length="72" mass="7948">MVYIMFPQLKSRGYKSIGDFAHVISGCGSSGGAETILEWVVQIRKVTAWVHRKVSSLGDAFFTIPISTNNED</sequence>